<dbReference type="SUPFAM" id="SSF53850">
    <property type="entry name" value="Periplasmic binding protein-like II"/>
    <property type="match status" value="1"/>
</dbReference>
<dbReference type="InterPro" id="IPR005119">
    <property type="entry name" value="LysR_subst-bd"/>
</dbReference>
<dbReference type="PRINTS" id="PR00039">
    <property type="entry name" value="HTHLYSR"/>
</dbReference>
<evidence type="ECO:0000256" key="3">
    <source>
        <dbReference type="ARBA" id="ARBA00023125"/>
    </source>
</evidence>
<keyword evidence="3" id="KW-0238">DNA-binding</keyword>
<comment type="similarity">
    <text evidence="1">Belongs to the LysR transcriptional regulatory family.</text>
</comment>
<name>A0ABY5TQY6_9GAMM</name>
<dbReference type="EMBL" id="CP103416">
    <property type="protein sequence ID" value="UVW36235.1"/>
    <property type="molecule type" value="Genomic_DNA"/>
</dbReference>
<dbReference type="CDD" id="cd08420">
    <property type="entry name" value="PBP2_CysL_like"/>
    <property type="match status" value="1"/>
</dbReference>
<sequence length="293" mass="32849">MKYSLRQLQIFLSIARYENISKAADQLHMSQSAASSALQTLEQAFNLSLFNRTGKKLELNEVGKTLRNKAQVLLAQAEEFEQALQGHSDIGHLKVGASFTIGNHLAVSYLAGYLARHPEAQVDINVANSSDVAAQVANYEVDIGMIEGAIQHKDLELIPWREDNLVVFCSPSHPLAKKQRLSDADIVAARWILREPESGARHTFNNVLAGLMPKLHIYLQFKHNEAIKKAVEAGLGIGCLSEIVLQNNFKSGELVPLILPKRDMTRTFYFVLPKHRHKTVATDWWIEECNRTD</sequence>
<evidence type="ECO:0000313" key="7">
    <source>
        <dbReference type="Proteomes" id="UP001059934"/>
    </source>
</evidence>
<dbReference type="Gene3D" id="1.10.10.10">
    <property type="entry name" value="Winged helix-like DNA-binding domain superfamily/Winged helix DNA-binding domain"/>
    <property type="match status" value="1"/>
</dbReference>
<evidence type="ECO:0000259" key="5">
    <source>
        <dbReference type="PROSITE" id="PS50931"/>
    </source>
</evidence>
<evidence type="ECO:0000256" key="4">
    <source>
        <dbReference type="ARBA" id="ARBA00023163"/>
    </source>
</evidence>
<protein>
    <submittedName>
        <fullName evidence="6">LysR substrate-binding domain-containing protein</fullName>
    </submittedName>
</protein>
<dbReference type="PROSITE" id="PS50931">
    <property type="entry name" value="HTH_LYSR"/>
    <property type="match status" value="1"/>
</dbReference>
<dbReference type="Gene3D" id="3.40.190.290">
    <property type="match status" value="1"/>
</dbReference>
<dbReference type="Proteomes" id="UP001059934">
    <property type="component" value="Chromosome"/>
</dbReference>
<evidence type="ECO:0000256" key="1">
    <source>
        <dbReference type="ARBA" id="ARBA00009437"/>
    </source>
</evidence>
<reference evidence="6" key="1">
    <citation type="submission" date="2022-08" db="EMBL/GenBank/DDBJ databases">
        <title>Catabolic pathway analysis in culturable SAR92 clade bacteria reveals their overlooked roles in DMSP degradation in coastal seas.</title>
        <authorList>
            <person name="He X."/>
            <person name="Zhang X."/>
            <person name="Zhang Y."/>
        </authorList>
    </citation>
    <scope>NUCLEOTIDE SEQUENCE</scope>
    <source>
        <strain evidence="6">H455</strain>
    </source>
</reference>
<dbReference type="SUPFAM" id="SSF46785">
    <property type="entry name" value="Winged helix' DNA-binding domain"/>
    <property type="match status" value="1"/>
</dbReference>
<feature type="domain" description="HTH lysR-type" evidence="5">
    <location>
        <begin position="1"/>
        <end position="60"/>
    </location>
</feature>
<dbReference type="PANTHER" id="PTHR30126">
    <property type="entry name" value="HTH-TYPE TRANSCRIPTIONAL REGULATOR"/>
    <property type="match status" value="1"/>
</dbReference>
<accession>A0ABY5TQY6</accession>
<keyword evidence="2" id="KW-0805">Transcription regulation</keyword>
<dbReference type="InterPro" id="IPR000847">
    <property type="entry name" value="LysR_HTH_N"/>
</dbReference>
<gene>
    <name evidence="6" type="ORF">NYF23_06420</name>
</gene>
<dbReference type="Pfam" id="PF00126">
    <property type="entry name" value="HTH_1"/>
    <property type="match status" value="1"/>
</dbReference>
<organism evidence="6 7">
    <name type="scientific">SAR92 clade bacterium H455</name>
    <dbReference type="NCBI Taxonomy" id="2974818"/>
    <lineage>
        <taxon>Bacteria</taxon>
        <taxon>Pseudomonadati</taxon>
        <taxon>Pseudomonadota</taxon>
        <taxon>Gammaproteobacteria</taxon>
        <taxon>Cellvibrionales</taxon>
        <taxon>Porticoccaceae</taxon>
        <taxon>SAR92 clade</taxon>
    </lineage>
</organism>
<dbReference type="InterPro" id="IPR036388">
    <property type="entry name" value="WH-like_DNA-bd_sf"/>
</dbReference>
<evidence type="ECO:0000256" key="2">
    <source>
        <dbReference type="ARBA" id="ARBA00023015"/>
    </source>
</evidence>
<keyword evidence="4" id="KW-0804">Transcription</keyword>
<keyword evidence="7" id="KW-1185">Reference proteome</keyword>
<dbReference type="PANTHER" id="PTHR30126:SF94">
    <property type="entry name" value="LYSR FAMILY TRANSCRIPTIONAL REGULATOR"/>
    <property type="match status" value="1"/>
</dbReference>
<evidence type="ECO:0000313" key="6">
    <source>
        <dbReference type="EMBL" id="UVW36235.1"/>
    </source>
</evidence>
<dbReference type="InterPro" id="IPR036390">
    <property type="entry name" value="WH_DNA-bd_sf"/>
</dbReference>
<proteinExistence type="inferred from homology"/>
<dbReference type="Pfam" id="PF03466">
    <property type="entry name" value="LysR_substrate"/>
    <property type="match status" value="1"/>
</dbReference>